<evidence type="ECO:0000313" key="1">
    <source>
        <dbReference type="EMBL" id="KAK3712570.1"/>
    </source>
</evidence>
<sequence length="182" mass="19805">MARPSTAAPIAVVPMTTPPSGLVRSLPMKLRSGAANTDVMAVFDDFCTWAGNGMELWTSQEYYTDTYYCKSDPCIHLLVQYTCGSPRVSSLDYWGCMGHFSFAIEPEDNCGGPPYPGARVESPDHCWIFQATADTFATSSAVSKVALECDDSGRWCHLPGSDNATLPVPEHEWGSTIRPSLP</sequence>
<gene>
    <name evidence="1" type="ORF">LTR37_009013</name>
</gene>
<accession>A0ACC3N9D5</accession>
<comment type="caution">
    <text evidence="1">The sequence shown here is derived from an EMBL/GenBank/DDBJ whole genome shotgun (WGS) entry which is preliminary data.</text>
</comment>
<reference evidence="1" key="1">
    <citation type="submission" date="2023-07" db="EMBL/GenBank/DDBJ databases">
        <title>Black Yeasts Isolated from many extreme environments.</title>
        <authorList>
            <person name="Coleine C."/>
            <person name="Stajich J.E."/>
            <person name="Selbmann L."/>
        </authorList>
    </citation>
    <scope>NUCLEOTIDE SEQUENCE</scope>
    <source>
        <strain evidence="1">CCFEE 5714</strain>
    </source>
</reference>
<name>A0ACC3N9D5_9PEZI</name>
<dbReference type="EMBL" id="JAUTXU010000069">
    <property type="protein sequence ID" value="KAK3712570.1"/>
    <property type="molecule type" value="Genomic_DNA"/>
</dbReference>
<proteinExistence type="predicted"/>
<organism evidence="1 2">
    <name type="scientific">Vermiconidia calcicola</name>
    <dbReference type="NCBI Taxonomy" id="1690605"/>
    <lineage>
        <taxon>Eukaryota</taxon>
        <taxon>Fungi</taxon>
        <taxon>Dikarya</taxon>
        <taxon>Ascomycota</taxon>
        <taxon>Pezizomycotina</taxon>
        <taxon>Dothideomycetes</taxon>
        <taxon>Dothideomycetidae</taxon>
        <taxon>Mycosphaerellales</taxon>
        <taxon>Extremaceae</taxon>
        <taxon>Vermiconidia</taxon>
    </lineage>
</organism>
<keyword evidence="2" id="KW-1185">Reference proteome</keyword>
<evidence type="ECO:0000313" key="2">
    <source>
        <dbReference type="Proteomes" id="UP001281147"/>
    </source>
</evidence>
<dbReference type="Proteomes" id="UP001281147">
    <property type="component" value="Unassembled WGS sequence"/>
</dbReference>
<protein>
    <submittedName>
        <fullName evidence="1">Uncharacterized protein</fullName>
    </submittedName>
</protein>